<sequence>MPRMLVAGLAPFLKILMLRHTRSPWPAEVWLAALLISFVAAAPGGMAAHPIRLGVVQSSTGAFAAEETGLTEMLRMLVAEQNGKGALLGRRVELVIIDRASVTSDYEAGARTLISRSGVSALFGGALQATCDAMGKVAQEGKIVLFCPCHLVCHTARRPAPIGPAGPGCKDGSGRARRIHRL</sequence>
<feature type="domain" description="Leucine-binding protein" evidence="4">
    <location>
        <begin position="50"/>
        <end position="149"/>
    </location>
</feature>
<dbReference type="Pfam" id="PF13458">
    <property type="entry name" value="Peripla_BP_6"/>
    <property type="match status" value="1"/>
</dbReference>
<dbReference type="InterPro" id="IPR028082">
    <property type="entry name" value="Peripla_BP_I"/>
</dbReference>
<gene>
    <name evidence="5" type="ORF">EV129_1159</name>
</gene>
<proteinExistence type="inferred from homology"/>
<evidence type="ECO:0000256" key="2">
    <source>
        <dbReference type="ARBA" id="ARBA00022729"/>
    </source>
</evidence>
<dbReference type="Proteomes" id="UP000295507">
    <property type="component" value="Unassembled WGS sequence"/>
</dbReference>
<dbReference type="EMBL" id="SMBK01000015">
    <property type="protein sequence ID" value="TCU33504.1"/>
    <property type="molecule type" value="Genomic_DNA"/>
</dbReference>
<dbReference type="SUPFAM" id="SSF53822">
    <property type="entry name" value="Periplasmic binding protein-like I"/>
    <property type="match status" value="1"/>
</dbReference>
<evidence type="ECO:0000256" key="3">
    <source>
        <dbReference type="SAM" id="MobiDB-lite"/>
    </source>
</evidence>
<dbReference type="AlphaFoldDB" id="A0A4R3RFX4"/>
<evidence type="ECO:0000259" key="4">
    <source>
        <dbReference type="Pfam" id="PF13458"/>
    </source>
</evidence>
<reference evidence="5 6" key="1">
    <citation type="submission" date="2019-03" db="EMBL/GenBank/DDBJ databases">
        <title>Genomic Encyclopedia of Type Strains, Phase IV (KMG-V): Genome sequencing to study the core and pangenomes of soil and plant-associated prokaryotes.</title>
        <authorList>
            <person name="Whitman W."/>
        </authorList>
    </citation>
    <scope>NUCLEOTIDE SEQUENCE [LARGE SCALE GENOMIC DNA]</scope>
    <source>
        <strain evidence="5 6">IE4868</strain>
    </source>
</reference>
<evidence type="ECO:0000256" key="1">
    <source>
        <dbReference type="ARBA" id="ARBA00010062"/>
    </source>
</evidence>
<dbReference type="PANTHER" id="PTHR47628:SF1">
    <property type="entry name" value="ALIPHATIC AMIDASE EXPRESSION-REGULATING PROTEIN"/>
    <property type="match status" value="1"/>
</dbReference>
<comment type="similarity">
    <text evidence="1">Belongs to the leucine-binding protein family.</text>
</comment>
<evidence type="ECO:0000313" key="6">
    <source>
        <dbReference type="Proteomes" id="UP000295507"/>
    </source>
</evidence>
<organism evidence="5 6">
    <name type="scientific">Rhizobium azibense</name>
    <dbReference type="NCBI Taxonomy" id="1136135"/>
    <lineage>
        <taxon>Bacteria</taxon>
        <taxon>Pseudomonadati</taxon>
        <taxon>Pseudomonadota</taxon>
        <taxon>Alphaproteobacteria</taxon>
        <taxon>Hyphomicrobiales</taxon>
        <taxon>Rhizobiaceae</taxon>
        <taxon>Rhizobium/Agrobacterium group</taxon>
        <taxon>Rhizobium</taxon>
    </lineage>
</organism>
<feature type="region of interest" description="Disordered" evidence="3">
    <location>
        <begin position="163"/>
        <end position="182"/>
    </location>
</feature>
<accession>A0A4R3RFX4</accession>
<name>A0A4R3RFX4_9HYPH</name>
<dbReference type="InterPro" id="IPR028081">
    <property type="entry name" value="Leu-bd"/>
</dbReference>
<keyword evidence="2" id="KW-0732">Signal</keyword>
<dbReference type="Gene3D" id="3.40.50.2300">
    <property type="match status" value="1"/>
</dbReference>
<protein>
    <submittedName>
        <fullName evidence="5">Substrate-binding family protein</fullName>
    </submittedName>
</protein>
<dbReference type="PANTHER" id="PTHR47628">
    <property type="match status" value="1"/>
</dbReference>
<evidence type="ECO:0000313" key="5">
    <source>
        <dbReference type="EMBL" id="TCU33504.1"/>
    </source>
</evidence>
<comment type="caution">
    <text evidence="5">The sequence shown here is derived from an EMBL/GenBank/DDBJ whole genome shotgun (WGS) entry which is preliminary data.</text>
</comment>